<dbReference type="Pfam" id="PF12937">
    <property type="entry name" value="F-box-like"/>
    <property type="match status" value="1"/>
</dbReference>
<dbReference type="Proteomes" id="UP001374579">
    <property type="component" value="Unassembled WGS sequence"/>
</dbReference>
<gene>
    <name evidence="10" type="ORF">V1264_009064</name>
</gene>
<keyword evidence="4" id="KW-0963">Cytoplasm</keyword>
<dbReference type="InterPro" id="IPR001810">
    <property type="entry name" value="F-box_dom"/>
</dbReference>
<feature type="domain" description="F-box protein Hrt3/FBXO9 C-terminal" evidence="9">
    <location>
        <begin position="234"/>
        <end position="367"/>
    </location>
</feature>
<evidence type="ECO:0000259" key="8">
    <source>
        <dbReference type="Pfam" id="PF12937"/>
    </source>
</evidence>
<protein>
    <recommendedName>
        <fullName evidence="3">F-box only protein 9</fullName>
    </recommendedName>
</protein>
<evidence type="ECO:0000256" key="3">
    <source>
        <dbReference type="ARBA" id="ARBA00019775"/>
    </source>
</evidence>
<evidence type="ECO:0000259" key="9">
    <source>
        <dbReference type="Pfam" id="PF19270"/>
    </source>
</evidence>
<evidence type="ECO:0000313" key="10">
    <source>
        <dbReference type="EMBL" id="KAK7091378.1"/>
    </source>
</evidence>
<feature type="compositionally biased region" description="Acidic residues" evidence="7">
    <location>
        <begin position="19"/>
        <end position="44"/>
    </location>
</feature>
<comment type="pathway">
    <text evidence="2">Protein modification; protein ubiquitination.</text>
</comment>
<dbReference type="GO" id="GO:0019005">
    <property type="term" value="C:SCF ubiquitin ligase complex"/>
    <property type="evidence" value="ECO:0007669"/>
    <property type="project" value="TreeGrafter"/>
</dbReference>
<dbReference type="EMBL" id="JBAMIC010000022">
    <property type="protein sequence ID" value="KAK7091378.1"/>
    <property type="molecule type" value="Genomic_DNA"/>
</dbReference>
<dbReference type="InterPro" id="IPR045464">
    <property type="entry name" value="Hrt3/FBXO9_C"/>
</dbReference>
<reference evidence="10 11" key="1">
    <citation type="submission" date="2024-02" db="EMBL/GenBank/DDBJ databases">
        <title>Chromosome-scale genome assembly of the rough periwinkle Littorina saxatilis.</title>
        <authorList>
            <person name="De Jode A."/>
            <person name="Faria R."/>
            <person name="Formenti G."/>
            <person name="Sims Y."/>
            <person name="Smith T.P."/>
            <person name="Tracey A."/>
            <person name="Wood J.M.D."/>
            <person name="Zagrodzka Z.B."/>
            <person name="Johannesson K."/>
            <person name="Butlin R.K."/>
            <person name="Leder E.H."/>
        </authorList>
    </citation>
    <scope>NUCLEOTIDE SEQUENCE [LARGE SCALE GENOMIC DNA]</scope>
    <source>
        <strain evidence="10">Snail1</strain>
        <tissue evidence="10">Muscle</tissue>
    </source>
</reference>
<evidence type="ECO:0000256" key="2">
    <source>
        <dbReference type="ARBA" id="ARBA00004906"/>
    </source>
</evidence>
<dbReference type="SUPFAM" id="SSF81383">
    <property type="entry name" value="F-box domain"/>
    <property type="match status" value="1"/>
</dbReference>
<keyword evidence="6" id="KW-0802">TPR repeat</keyword>
<dbReference type="InterPro" id="IPR036047">
    <property type="entry name" value="F-box-like_dom_sf"/>
</dbReference>
<keyword evidence="11" id="KW-1185">Reference proteome</keyword>
<comment type="caution">
    <text evidence="10">The sequence shown here is derived from an EMBL/GenBank/DDBJ whole genome shotgun (WGS) entry which is preliminary data.</text>
</comment>
<accession>A0AAN9AQM6</accession>
<organism evidence="10 11">
    <name type="scientific">Littorina saxatilis</name>
    <dbReference type="NCBI Taxonomy" id="31220"/>
    <lineage>
        <taxon>Eukaryota</taxon>
        <taxon>Metazoa</taxon>
        <taxon>Spiralia</taxon>
        <taxon>Lophotrochozoa</taxon>
        <taxon>Mollusca</taxon>
        <taxon>Gastropoda</taxon>
        <taxon>Caenogastropoda</taxon>
        <taxon>Littorinimorpha</taxon>
        <taxon>Littorinoidea</taxon>
        <taxon>Littorinidae</taxon>
        <taxon>Littorina</taxon>
    </lineage>
</organism>
<dbReference type="AlphaFoldDB" id="A0AAN9AQM6"/>
<dbReference type="Pfam" id="PF19270">
    <property type="entry name" value="FBO_C"/>
    <property type="match status" value="1"/>
</dbReference>
<feature type="domain" description="F-box" evidence="8">
    <location>
        <begin position="172"/>
        <end position="222"/>
    </location>
</feature>
<comment type="subcellular location">
    <subcellularLocation>
        <location evidence="1">Cytoplasm</location>
    </subcellularLocation>
</comment>
<evidence type="ECO:0000256" key="1">
    <source>
        <dbReference type="ARBA" id="ARBA00004496"/>
    </source>
</evidence>
<dbReference type="PANTHER" id="PTHR12874">
    <property type="entry name" value="F-BOX ONLY PROTEIN 48-RELATED"/>
    <property type="match status" value="1"/>
</dbReference>
<dbReference type="PANTHER" id="PTHR12874:SF29">
    <property type="entry name" value="F-BOX ONLY PROTEIN 9"/>
    <property type="match status" value="1"/>
</dbReference>
<evidence type="ECO:0000256" key="5">
    <source>
        <dbReference type="ARBA" id="ARBA00022786"/>
    </source>
</evidence>
<dbReference type="Gene3D" id="1.20.1280.50">
    <property type="match status" value="1"/>
</dbReference>
<dbReference type="GO" id="GO:0005737">
    <property type="term" value="C:cytoplasm"/>
    <property type="evidence" value="ECO:0007669"/>
    <property type="project" value="UniProtKB-SubCell"/>
</dbReference>
<evidence type="ECO:0000313" key="11">
    <source>
        <dbReference type="Proteomes" id="UP001374579"/>
    </source>
</evidence>
<sequence length="428" mass="49896">METPPNENPADSPRRENAVEGEEEEEEEEEEESEANSADLQDELQDFRQRWQRELRDAGQLSSFMDAREDGQTDEDQAKRLFMQGMQAEQNGDLYGNYGAIAFYRRAMQLVPDIESKIDFFQHRSPRPRQDSESSADGSVEIEEDLVQHFQHINLDDNRVCHPEYEQRAAHISVLPMEVLMYIFRWVVSSQLDMRSLEMLGQVCRGFYLCARDEGLWKAACVRVWGKNCGSSKKYGSWRRMFLDRPHLLFNGCYISRATYVRQGEQSLDCFYRPFHMVEYYRFLRFFPEGSVLMMCSSDDPTVIVPKLRSAHTALQGLMKGYYKLSGAKVMCVVKRVKSPELVMRYKRQRQANNQNDLDQTYTMEFELSDNGRKCHRRLNWVSYSVRTVYKVSGDETVADFELKDAAYPPLIFSRVRSFTAAAETPLQ</sequence>
<dbReference type="FunFam" id="1.20.1280.50:FF:000012">
    <property type="entry name" value="F-box only protein 9"/>
    <property type="match status" value="1"/>
</dbReference>
<dbReference type="GO" id="GO:0031146">
    <property type="term" value="P:SCF-dependent proteasomal ubiquitin-dependent protein catabolic process"/>
    <property type="evidence" value="ECO:0007669"/>
    <property type="project" value="TreeGrafter"/>
</dbReference>
<keyword evidence="5" id="KW-0833">Ubl conjugation pathway</keyword>
<proteinExistence type="predicted"/>
<dbReference type="CDD" id="cd22089">
    <property type="entry name" value="F-box_FBXO9"/>
    <property type="match status" value="1"/>
</dbReference>
<evidence type="ECO:0000256" key="6">
    <source>
        <dbReference type="ARBA" id="ARBA00022803"/>
    </source>
</evidence>
<evidence type="ECO:0000256" key="7">
    <source>
        <dbReference type="SAM" id="MobiDB-lite"/>
    </source>
</evidence>
<name>A0AAN9AQM6_9CAEN</name>
<feature type="region of interest" description="Disordered" evidence="7">
    <location>
        <begin position="1"/>
        <end position="48"/>
    </location>
</feature>
<evidence type="ECO:0000256" key="4">
    <source>
        <dbReference type="ARBA" id="ARBA00022490"/>
    </source>
</evidence>